<feature type="region of interest" description="Disordered" evidence="2">
    <location>
        <begin position="447"/>
        <end position="543"/>
    </location>
</feature>
<evidence type="ECO:0008006" key="7">
    <source>
        <dbReference type="Google" id="ProtNLM"/>
    </source>
</evidence>
<dbReference type="Gene3D" id="3.40.50.300">
    <property type="entry name" value="P-loop containing nucleotide triphosphate hydrolases"/>
    <property type="match status" value="2"/>
</dbReference>
<gene>
    <name evidence="5" type="ORF">CPB83DRAFT_745359</name>
</gene>
<protein>
    <recommendedName>
        <fullName evidence="7">Nuclear GTPase SLIP-GC</fullName>
    </recommendedName>
</protein>
<feature type="coiled-coil region" evidence="1">
    <location>
        <begin position="391"/>
        <end position="425"/>
    </location>
</feature>
<dbReference type="InterPro" id="IPR027417">
    <property type="entry name" value="P-loop_NTPase"/>
</dbReference>
<dbReference type="Pfam" id="PF24564">
    <property type="entry name" value="DUF7605"/>
    <property type="match status" value="1"/>
</dbReference>
<dbReference type="PANTHER" id="PTHR36681">
    <property type="entry name" value="NUCLEAR GTPASE, GERMINAL CENTER-ASSOCIATED, TANDEM DUPLICATE 3"/>
    <property type="match status" value="1"/>
</dbReference>
<dbReference type="Proteomes" id="UP000807306">
    <property type="component" value="Unassembled WGS sequence"/>
</dbReference>
<feature type="domain" description="DUF7605" evidence="4">
    <location>
        <begin position="825"/>
        <end position="986"/>
    </location>
</feature>
<feature type="compositionally biased region" description="Acidic residues" evidence="2">
    <location>
        <begin position="523"/>
        <end position="537"/>
    </location>
</feature>
<feature type="compositionally biased region" description="Basic residues" evidence="2">
    <location>
        <begin position="463"/>
        <end position="481"/>
    </location>
</feature>
<dbReference type="InterPro" id="IPR056024">
    <property type="entry name" value="DUF7605"/>
</dbReference>
<dbReference type="OrthoDB" id="3598281at2759"/>
<dbReference type="SUPFAM" id="SSF52540">
    <property type="entry name" value="P-loop containing nucleoside triphosphate hydrolases"/>
    <property type="match status" value="1"/>
</dbReference>
<accession>A0A9P6JUZ0</accession>
<comment type="caution">
    <text evidence="5">The sequence shown here is derived from an EMBL/GenBank/DDBJ whole genome shotgun (WGS) entry which is preliminary data.</text>
</comment>
<keyword evidence="6" id="KW-1185">Reference proteome</keyword>
<evidence type="ECO:0000313" key="6">
    <source>
        <dbReference type="Proteomes" id="UP000807306"/>
    </source>
</evidence>
<feature type="non-terminal residue" evidence="5">
    <location>
        <position position="1"/>
    </location>
</feature>
<dbReference type="Pfam" id="PF00350">
    <property type="entry name" value="Dynamin_N"/>
    <property type="match status" value="1"/>
</dbReference>
<reference evidence="5" key="1">
    <citation type="submission" date="2020-11" db="EMBL/GenBank/DDBJ databases">
        <authorList>
            <consortium name="DOE Joint Genome Institute"/>
            <person name="Ahrendt S."/>
            <person name="Riley R."/>
            <person name="Andreopoulos W."/>
            <person name="Labutti K."/>
            <person name="Pangilinan J."/>
            <person name="Ruiz-Duenas F.J."/>
            <person name="Barrasa J.M."/>
            <person name="Sanchez-Garcia M."/>
            <person name="Camarero S."/>
            <person name="Miyauchi S."/>
            <person name="Serrano A."/>
            <person name="Linde D."/>
            <person name="Babiker R."/>
            <person name="Drula E."/>
            <person name="Ayuso-Fernandez I."/>
            <person name="Pacheco R."/>
            <person name="Padilla G."/>
            <person name="Ferreira P."/>
            <person name="Barriuso J."/>
            <person name="Kellner H."/>
            <person name="Castanera R."/>
            <person name="Alfaro M."/>
            <person name="Ramirez L."/>
            <person name="Pisabarro A.G."/>
            <person name="Kuo A."/>
            <person name="Tritt A."/>
            <person name="Lipzen A."/>
            <person name="He G."/>
            <person name="Yan M."/>
            <person name="Ng V."/>
            <person name="Cullen D."/>
            <person name="Martin F."/>
            <person name="Rosso M.-N."/>
            <person name="Henrissat B."/>
            <person name="Hibbett D."/>
            <person name="Martinez A.T."/>
            <person name="Grigoriev I.V."/>
        </authorList>
    </citation>
    <scope>NUCLEOTIDE SEQUENCE</scope>
    <source>
        <strain evidence="5">CBS 506.95</strain>
    </source>
</reference>
<sequence>FTLYESADDIQHTPEQALKQGLGMVKSIEENLTKLDVGRQLRKDVWRREIETLKNQGAPRTLIAVCGATGAGKSSILNAVLDDNIVPTSGMRACTAVVTEIAYHEKATVDADISFLSEAEWRDELGVLLHDLVDEEGNVKRITDLKSDAGVAWQKVHAVYPKISQEELVKMTVGQIITYDMNISRILGATKTITAKDSKAFAKEIAQYIDSKDQKRGKKDKEGKKDKGKGKEKEKPKEKSLMDMVRNAAGITSRTVNGGGGVGESSKSSKEKDLDAPALWPLIRQVNVRCNARALATGAVLVDLPGVADANAARNNIAKDYMKKCNCIWILAPITRAVDDKTARDLLGDAFKMQLMSNYDDHAITFIASKCDDISCSEVVRALRLEDDPVMEDIEDRLSTLRNDSSEAKKLKSAAEKEVKTIQHELQEIRDFKKEYEDHLAAMKAGESFTPKLTKKKEVNTVGKKRKNKRGGKKESPKRKRSVADDEDDEDEDDFDDGNSDNGSSSDSDSDSDSDDYKSTASDPEDEEAEEITEEGLEEKIKQSKEEIKVRRERLNEVRARKKEAGDAHSTLEKATLKVQREKNAFCSLKRSEFSRDVLKEDFRTGLKDLDDSAAEERDPDNFDPTQNIRDYDAINLPVFTCSSRDYVRLKGQVKGDGEASCFSDVEDTGIPDLQKWCHTLTVASRERAARTFMTHLKAFATSIKSYVSGIGDVTDQDREALREQWESKNHLEPIDAPPQLDDDPLRAILGGLGGGLGMGLYTMQEPQAPKVDIYGQPTGIAPRLCKFCREFAQLVDNCVEDLQNNFKDGLEEKCRIGATNASDAAAATLADVEQSMHWATYRATLRRHGAFRRDLNVELINPFTRSIAHSWSKIFESDLFTPFENDTINAINNLVKEVADSAAPGLKDKAKIQGEICVEEAKIALTNSVELVKETMNREQKEISRCLAPHVQNELTPGYDTAMEERGTGSVARQKAYFRGYVAENKNTIFDGGADNIMDRLTAVSDALGEALCESMGKLAEKIEVSLAVLWEGARDSPQQAKARAEIIDMITSIQEQIRFWTEADKLKQA</sequence>
<dbReference type="PANTHER" id="PTHR36681:SF3">
    <property type="entry name" value="NUCLEAR GTPASE, GERMINAL CENTER-ASSOCIATED, TANDEM DUPLICATE 3"/>
    <property type="match status" value="1"/>
</dbReference>
<keyword evidence="1" id="KW-0175">Coiled coil</keyword>
<feature type="non-terminal residue" evidence="5">
    <location>
        <position position="1071"/>
    </location>
</feature>
<feature type="domain" description="Dynamin N-terminal" evidence="3">
    <location>
        <begin position="63"/>
        <end position="346"/>
    </location>
</feature>
<dbReference type="AlphaFoldDB" id="A0A9P6JUZ0"/>
<evidence type="ECO:0000256" key="2">
    <source>
        <dbReference type="SAM" id="MobiDB-lite"/>
    </source>
</evidence>
<evidence type="ECO:0000313" key="5">
    <source>
        <dbReference type="EMBL" id="KAF9534842.1"/>
    </source>
</evidence>
<name>A0A9P6JUZ0_9AGAR</name>
<feature type="region of interest" description="Disordered" evidence="2">
    <location>
        <begin position="212"/>
        <end position="241"/>
    </location>
</feature>
<dbReference type="EMBL" id="MU157825">
    <property type="protein sequence ID" value="KAF9534842.1"/>
    <property type="molecule type" value="Genomic_DNA"/>
</dbReference>
<organism evidence="5 6">
    <name type="scientific">Crepidotus variabilis</name>
    <dbReference type="NCBI Taxonomy" id="179855"/>
    <lineage>
        <taxon>Eukaryota</taxon>
        <taxon>Fungi</taxon>
        <taxon>Dikarya</taxon>
        <taxon>Basidiomycota</taxon>
        <taxon>Agaricomycotina</taxon>
        <taxon>Agaricomycetes</taxon>
        <taxon>Agaricomycetidae</taxon>
        <taxon>Agaricales</taxon>
        <taxon>Agaricineae</taxon>
        <taxon>Crepidotaceae</taxon>
        <taxon>Crepidotus</taxon>
    </lineage>
</organism>
<evidence type="ECO:0000259" key="3">
    <source>
        <dbReference type="Pfam" id="PF00350"/>
    </source>
</evidence>
<dbReference type="InterPro" id="IPR045063">
    <property type="entry name" value="Dynamin_N"/>
</dbReference>
<proteinExistence type="predicted"/>
<evidence type="ECO:0000256" key="1">
    <source>
        <dbReference type="SAM" id="Coils"/>
    </source>
</evidence>
<evidence type="ECO:0000259" key="4">
    <source>
        <dbReference type="Pfam" id="PF24564"/>
    </source>
</evidence>
<feature type="compositionally biased region" description="Acidic residues" evidence="2">
    <location>
        <begin position="485"/>
        <end position="499"/>
    </location>
</feature>